<evidence type="ECO:0000256" key="4">
    <source>
        <dbReference type="ARBA" id="ARBA00022741"/>
    </source>
</evidence>
<evidence type="ECO:0000256" key="5">
    <source>
        <dbReference type="ARBA" id="ARBA00022840"/>
    </source>
</evidence>
<gene>
    <name evidence="13" type="ORF">A2538_00910</name>
</gene>
<dbReference type="Gene3D" id="3.30.1360.70">
    <property type="entry name" value="Arginyl tRNA synthetase N-terminal domain"/>
    <property type="match status" value="1"/>
</dbReference>
<dbReference type="SMART" id="SM00836">
    <property type="entry name" value="DALR_1"/>
    <property type="match status" value="1"/>
</dbReference>
<dbReference type="InterPro" id="IPR035684">
    <property type="entry name" value="ArgRS_core"/>
</dbReference>
<evidence type="ECO:0000259" key="11">
    <source>
        <dbReference type="SMART" id="SM00836"/>
    </source>
</evidence>
<evidence type="ECO:0000256" key="9">
    <source>
        <dbReference type="NCBIfam" id="TIGR00456"/>
    </source>
</evidence>
<comment type="similarity">
    <text evidence="1 10">Belongs to the class-I aminoacyl-tRNA synthetase family.</text>
</comment>
<comment type="catalytic activity">
    <reaction evidence="8">
        <text>tRNA(Arg) + L-arginine + ATP = L-arginyl-tRNA(Arg) + AMP + diphosphate</text>
        <dbReference type="Rhea" id="RHEA:20301"/>
        <dbReference type="Rhea" id="RHEA-COMP:9658"/>
        <dbReference type="Rhea" id="RHEA-COMP:9673"/>
        <dbReference type="ChEBI" id="CHEBI:30616"/>
        <dbReference type="ChEBI" id="CHEBI:32682"/>
        <dbReference type="ChEBI" id="CHEBI:33019"/>
        <dbReference type="ChEBI" id="CHEBI:78442"/>
        <dbReference type="ChEBI" id="CHEBI:78513"/>
        <dbReference type="ChEBI" id="CHEBI:456215"/>
        <dbReference type="EC" id="6.1.1.19"/>
    </reaction>
</comment>
<evidence type="ECO:0000256" key="6">
    <source>
        <dbReference type="ARBA" id="ARBA00022917"/>
    </source>
</evidence>
<evidence type="ECO:0000313" key="14">
    <source>
        <dbReference type="Proteomes" id="UP000178254"/>
    </source>
</evidence>
<dbReference type="Pfam" id="PF05746">
    <property type="entry name" value="DALR_1"/>
    <property type="match status" value="1"/>
</dbReference>
<evidence type="ECO:0000256" key="2">
    <source>
        <dbReference type="ARBA" id="ARBA00012837"/>
    </source>
</evidence>
<dbReference type="GO" id="GO:0006420">
    <property type="term" value="P:arginyl-tRNA aminoacylation"/>
    <property type="evidence" value="ECO:0007669"/>
    <property type="project" value="UniProtKB-UniRule"/>
</dbReference>
<dbReference type="InterPro" id="IPR009080">
    <property type="entry name" value="tRNAsynth_Ia_anticodon-bd"/>
</dbReference>
<keyword evidence="7 10" id="KW-0030">Aminoacyl-tRNA synthetase</keyword>
<dbReference type="EC" id="6.1.1.19" evidence="2 9"/>
<reference evidence="13 14" key="1">
    <citation type="journal article" date="2016" name="Nat. Commun.">
        <title>Thousands of microbial genomes shed light on interconnected biogeochemical processes in an aquifer system.</title>
        <authorList>
            <person name="Anantharaman K."/>
            <person name="Brown C.T."/>
            <person name="Hug L.A."/>
            <person name="Sharon I."/>
            <person name="Castelle C.J."/>
            <person name="Probst A.J."/>
            <person name="Thomas B.C."/>
            <person name="Singh A."/>
            <person name="Wilkins M.J."/>
            <person name="Karaoz U."/>
            <person name="Brodie E.L."/>
            <person name="Williams K.H."/>
            <person name="Hubbard S.S."/>
            <person name="Banfield J.F."/>
        </authorList>
    </citation>
    <scope>NUCLEOTIDE SEQUENCE [LARGE SCALE GENOMIC DNA]</scope>
</reference>
<feature type="domain" description="DALR anticodon binding" evidence="11">
    <location>
        <begin position="443"/>
        <end position="557"/>
    </location>
</feature>
<dbReference type="PANTHER" id="PTHR11956:SF5">
    <property type="entry name" value="ARGININE--TRNA LIGASE, CYTOPLASMIC"/>
    <property type="match status" value="1"/>
</dbReference>
<dbReference type="Gene3D" id="3.40.50.620">
    <property type="entry name" value="HUPs"/>
    <property type="match status" value="1"/>
</dbReference>
<dbReference type="SMART" id="SM01016">
    <property type="entry name" value="Arg_tRNA_synt_N"/>
    <property type="match status" value="1"/>
</dbReference>
<sequence>MDIKFEIIKTLRLVGITGEIELTAPPKPEMGDYAFACFGLAKERKNSPVEMAKKLAEDLRPKTKDCCEKVEAFGPYINFFVNPKYLVETVLGKKQPPKGTLAINKKIIIEFACPNTHKAFHIGHLRNIITGESVARILSYVGCKVIRTNYQGDVGMQIAKCLWALTVAEVDDGKDKTLEEKVKILGAAYAKGAKAFEENENFKKEIVEINDKIYSQDKSIKKIYTETRQWSLEYFDKIYARVGAHFDRFYFESETYADGIKLVNEYFKKGVFEKGEGGAIIFPGEKYDLHSRVFITAKGFPTYEAKDQALARLQFEEYKPNKILHVVGKEQTEYFKVIFKALEFTYPPSKGKEEHLDYGWVSLKDGKMSSRTGNVILGEWLLDSVKEEVKKVMKEAESLAPDTAEKIAVAAVKYAFLKTGVKNDISFDLKESVSLTGDSGPYLLYILARIKSILAKAGKLSEKIDMPEEIVSVEKKMLLQLAESEDATFLAAQNYDPSQIAKYLFNLARAFNDFYENCPVLGSAERVKNFRLRLISKVGETMDSGLNLLGIKSVDKM</sequence>
<evidence type="ECO:0000256" key="7">
    <source>
        <dbReference type="ARBA" id="ARBA00023146"/>
    </source>
</evidence>
<dbReference type="Proteomes" id="UP000178254">
    <property type="component" value="Unassembled WGS sequence"/>
</dbReference>
<dbReference type="GO" id="GO:0005737">
    <property type="term" value="C:cytoplasm"/>
    <property type="evidence" value="ECO:0007669"/>
    <property type="project" value="UniProtKB-UniRule"/>
</dbReference>
<dbReference type="SUPFAM" id="SSF55190">
    <property type="entry name" value="Arginyl-tRNA synthetase (ArgRS), N-terminal 'additional' domain"/>
    <property type="match status" value="1"/>
</dbReference>
<dbReference type="SUPFAM" id="SSF47323">
    <property type="entry name" value="Anticodon-binding domain of a subclass of class I aminoacyl-tRNA synthetases"/>
    <property type="match status" value="1"/>
</dbReference>
<evidence type="ECO:0000256" key="10">
    <source>
        <dbReference type="RuleBase" id="RU363038"/>
    </source>
</evidence>
<evidence type="ECO:0000256" key="8">
    <source>
        <dbReference type="ARBA" id="ARBA00049339"/>
    </source>
</evidence>
<name>A0A1F6PDW8_9BACT</name>
<dbReference type="Gene3D" id="1.10.730.10">
    <property type="entry name" value="Isoleucyl-tRNA Synthetase, Domain 1"/>
    <property type="match status" value="1"/>
</dbReference>
<dbReference type="InterPro" id="IPR014729">
    <property type="entry name" value="Rossmann-like_a/b/a_fold"/>
</dbReference>
<keyword evidence="6 10" id="KW-0648">Protein biosynthesis</keyword>
<dbReference type="STRING" id="1798709.A2538_00910"/>
<dbReference type="PRINTS" id="PR01038">
    <property type="entry name" value="TRNASYNTHARG"/>
</dbReference>
<protein>
    <recommendedName>
        <fullName evidence="2 9">Arginine--tRNA ligase</fullName>
        <ecNumber evidence="2 9">6.1.1.19</ecNumber>
    </recommendedName>
</protein>
<evidence type="ECO:0000256" key="3">
    <source>
        <dbReference type="ARBA" id="ARBA00022598"/>
    </source>
</evidence>
<dbReference type="InterPro" id="IPR005148">
    <property type="entry name" value="Arg-tRNA-synth_N"/>
</dbReference>
<accession>A0A1F6PDW8</accession>
<dbReference type="InterPro" id="IPR008909">
    <property type="entry name" value="DALR_anticod-bd"/>
</dbReference>
<dbReference type="NCBIfam" id="TIGR00456">
    <property type="entry name" value="argS"/>
    <property type="match status" value="1"/>
</dbReference>
<organism evidence="13 14">
    <name type="scientific">Candidatus Magasanikbacteria bacterium RIFOXYD2_FULL_41_14</name>
    <dbReference type="NCBI Taxonomy" id="1798709"/>
    <lineage>
        <taxon>Bacteria</taxon>
        <taxon>Candidatus Magasanikiibacteriota</taxon>
    </lineage>
</organism>
<dbReference type="SUPFAM" id="SSF52374">
    <property type="entry name" value="Nucleotidylyl transferase"/>
    <property type="match status" value="1"/>
</dbReference>
<evidence type="ECO:0000259" key="12">
    <source>
        <dbReference type="SMART" id="SM01016"/>
    </source>
</evidence>
<evidence type="ECO:0000256" key="1">
    <source>
        <dbReference type="ARBA" id="ARBA00005594"/>
    </source>
</evidence>
<evidence type="ECO:0000313" key="13">
    <source>
        <dbReference type="EMBL" id="OGH94351.1"/>
    </source>
</evidence>
<dbReference type="InterPro" id="IPR001278">
    <property type="entry name" value="Arg-tRNA-ligase"/>
</dbReference>
<dbReference type="PANTHER" id="PTHR11956">
    <property type="entry name" value="ARGINYL-TRNA SYNTHETASE"/>
    <property type="match status" value="1"/>
</dbReference>
<comment type="caution">
    <text evidence="13">The sequence shown here is derived from an EMBL/GenBank/DDBJ whole genome shotgun (WGS) entry which is preliminary data.</text>
</comment>
<dbReference type="GO" id="GO:0005524">
    <property type="term" value="F:ATP binding"/>
    <property type="evidence" value="ECO:0007669"/>
    <property type="project" value="UniProtKB-KW"/>
</dbReference>
<dbReference type="Pfam" id="PF00750">
    <property type="entry name" value="tRNA-synt_1d"/>
    <property type="match status" value="1"/>
</dbReference>
<proteinExistence type="inferred from homology"/>
<dbReference type="Pfam" id="PF03485">
    <property type="entry name" value="Arg_tRNA_synt_N"/>
    <property type="match status" value="1"/>
</dbReference>
<dbReference type="EMBL" id="MFRE01000009">
    <property type="protein sequence ID" value="OGH94351.1"/>
    <property type="molecule type" value="Genomic_DNA"/>
</dbReference>
<dbReference type="GO" id="GO:0004814">
    <property type="term" value="F:arginine-tRNA ligase activity"/>
    <property type="evidence" value="ECO:0007669"/>
    <property type="project" value="UniProtKB-UniRule"/>
</dbReference>
<keyword evidence="5 10" id="KW-0067">ATP-binding</keyword>
<dbReference type="AlphaFoldDB" id="A0A1F6PDW8"/>
<keyword evidence="3 10" id="KW-0436">Ligase</keyword>
<keyword evidence="4 10" id="KW-0547">Nucleotide-binding</keyword>
<feature type="domain" description="Arginyl tRNA synthetase N-terminal" evidence="12">
    <location>
        <begin position="1"/>
        <end position="81"/>
    </location>
</feature>
<dbReference type="InterPro" id="IPR036695">
    <property type="entry name" value="Arg-tRNA-synth_N_sf"/>
</dbReference>